<feature type="transmembrane region" description="Helical" evidence="10">
    <location>
        <begin position="108"/>
        <end position="126"/>
    </location>
</feature>
<dbReference type="SUPFAM" id="SSF81665">
    <property type="entry name" value="Calcium ATPase, transmembrane domain M"/>
    <property type="match status" value="1"/>
</dbReference>
<dbReference type="InterPro" id="IPR036412">
    <property type="entry name" value="HAD-like_sf"/>
</dbReference>
<dbReference type="SMART" id="SM00831">
    <property type="entry name" value="Cation_ATPase_N"/>
    <property type="match status" value="1"/>
</dbReference>
<keyword evidence="13" id="KW-1185">Reference proteome</keyword>
<dbReference type="RefSeq" id="WP_286397383.1">
    <property type="nucleotide sequence ID" value="NZ_JBHSDQ010000003.1"/>
</dbReference>
<dbReference type="SUPFAM" id="SSF56784">
    <property type="entry name" value="HAD-like"/>
    <property type="match status" value="1"/>
</dbReference>
<evidence type="ECO:0000256" key="7">
    <source>
        <dbReference type="ARBA" id="ARBA00023136"/>
    </source>
</evidence>
<evidence type="ECO:0000256" key="1">
    <source>
        <dbReference type="ARBA" id="ARBA00004651"/>
    </source>
</evidence>
<dbReference type="SUPFAM" id="SSF81653">
    <property type="entry name" value="Calcium ATPase, transduction domain A"/>
    <property type="match status" value="1"/>
</dbReference>
<dbReference type="InterPro" id="IPR001757">
    <property type="entry name" value="P_typ_ATPase"/>
</dbReference>
<gene>
    <name evidence="12" type="ORF">ACFO0G_08750</name>
</gene>
<dbReference type="Proteomes" id="UP001595778">
    <property type="component" value="Unassembled WGS sequence"/>
</dbReference>
<dbReference type="Gene3D" id="3.40.50.1000">
    <property type="entry name" value="HAD superfamily/HAD-like"/>
    <property type="match status" value="1"/>
</dbReference>
<dbReference type="InterPro" id="IPR008250">
    <property type="entry name" value="ATPase_P-typ_transduc_dom_A_sf"/>
</dbReference>
<dbReference type="InterPro" id="IPR059000">
    <property type="entry name" value="ATPase_P-type_domA"/>
</dbReference>
<feature type="transmembrane region" description="Helical" evidence="10">
    <location>
        <begin position="835"/>
        <end position="854"/>
    </location>
</feature>
<dbReference type="NCBIfam" id="TIGR01494">
    <property type="entry name" value="ATPase_P-type"/>
    <property type="match status" value="2"/>
</dbReference>
<proteinExistence type="predicted"/>
<reference evidence="13" key="1">
    <citation type="journal article" date="2019" name="Int. J. Syst. Evol. Microbiol.">
        <title>The Global Catalogue of Microorganisms (GCM) 10K type strain sequencing project: providing services to taxonomists for standard genome sequencing and annotation.</title>
        <authorList>
            <consortium name="The Broad Institute Genomics Platform"/>
            <consortium name="The Broad Institute Genome Sequencing Center for Infectious Disease"/>
            <person name="Wu L."/>
            <person name="Ma J."/>
        </authorList>
    </citation>
    <scope>NUCLEOTIDE SEQUENCE [LARGE SCALE GENOMIC DNA]</scope>
    <source>
        <strain evidence="13">PJ61</strain>
    </source>
</reference>
<dbReference type="InterPro" id="IPR023299">
    <property type="entry name" value="ATPase_P-typ_cyto_dom_N"/>
</dbReference>
<feature type="region of interest" description="Disordered" evidence="9">
    <location>
        <begin position="1"/>
        <end position="31"/>
    </location>
</feature>
<evidence type="ECO:0000256" key="6">
    <source>
        <dbReference type="ARBA" id="ARBA00022989"/>
    </source>
</evidence>
<dbReference type="SFLD" id="SFLDG00002">
    <property type="entry name" value="C1.7:_P-type_atpase_like"/>
    <property type="match status" value="1"/>
</dbReference>
<dbReference type="Pfam" id="PF13246">
    <property type="entry name" value="Cation_ATPase"/>
    <property type="match status" value="1"/>
</dbReference>
<dbReference type="InterPro" id="IPR044492">
    <property type="entry name" value="P_typ_ATPase_HD_dom"/>
</dbReference>
<dbReference type="PANTHER" id="PTHR42861">
    <property type="entry name" value="CALCIUM-TRANSPORTING ATPASE"/>
    <property type="match status" value="1"/>
</dbReference>
<feature type="transmembrane region" description="Helical" evidence="10">
    <location>
        <begin position="801"/>
        <end position="823"/>
    </location>
</feature>
<keyword evidence="4" id="KW-0067">ATP-binding</keyword>
<dbReference type="Pfam" id="PF00689">
    <property type="entry name" value="Cation_ATPase_C"/>
    <property type="match status" value="1"/>
</dbReference>
<accession>A0ABV8WHD5</accession>
<dbReference type="Pfam" id="PF00690">
    <property type="entry name" value="Cation_ATPase_N"/>
    <property type="match status" value="1"/>
</dbReference>
<feature type="transmembrane region" description="Helical" evidence="10">
    <location>
        <begin position="763"/>
        <end position="781"/>
    </location>
</feature>
<sequence length="933" mass="98563">MPAREIRPRSPLPPSPAGRRRQNDSSDPAHHGLPVHEVVLLLETDAARGLGHDEVERRRVQFGTNELPRRHTGGIARKLGRQFNNPLVYVLLAAAVITAFLGEFLDSGVILAVVLVNTVIGFIQEVRAEAALDALHSLVRTHAAVMRDGERKQVPSEDLVPGDLVLLQAGDKVPADLRLVRLSALRVDESALTGESDPVSKDQVVLPQVTPVADRRNMLYSGTLVTAGSGAGIVVAIGGETELGEIHRLMGSVRPVATPLTLKLARFSTTLTVAILALAAVAFLAGLAHGEQPGQMFTAAVALAVGAIPEGLPAAVTVTLAIGVRRMARRRAVVRRLPVVETLGSTTVICSDKTGTFTENQMTVRALWTPSGRYDITGSGYGPDGHILASTAGGTAGGQEPGAAIRPKDRDAALYWSLLGGAACNDASIRPEGPGWLARGDPTEAAMLVAAGKGGARVRDFLAANPRQGELPFTSERQFMATLHASTPTRGEVTVFVKGAVERVLELCGHEMDSDGGNRPLRRHAVLTAAHALADTGLRVLATAMLRLPADGGTLSNIELHGRMTLTGLQAMHDPPRSAAAASVAACLRAGVGVKMITGDHVRTAVTVAAAVGLDAYHGSGSALTGAQLDAIPAGEFANAVERATVFARVSPEQKLRLIDALQSRGHVAAMTGDGVNDAPALRQANVGIAMGRTGTEVAKEAADIVLTDDDFATIEAAVEEGRNVFDNLTKFMVWTLPTNMAEGLVILVAILLGATLPILPTQILWINMTTAVALGLMLAFEPKEPGLMSRPPRAPGRPLLTLGLTVRILLVSALLVAGAWWLFEHEVATGAGVAQARTSAVNLFVAVEVFYLFSCRSLSRPAWRLRPFGNRWLILGVVVQAAGQLALTYTPLMNELFHTAPIGTDAWLRIFGLALLASLVVAVDKRFRRTGF</sequence>
<evidence type="ECO:0000256" key="4">
    <source>
        <dbReference type="ARBA" id="ARBA00022840"/>
    </source>
</evidence>
<keyword evidence="2 10" id="KW-0812">Transmembrane</keyword>
<comment type="catalytic activity">
    <reaction evidence="8">
        <text>ATP + H2O = ADP + phosphate + H(+)</text>
        <dbReference type="Rhea" id="RHEA:13065"/>
        <dbReference type="ChEBI" id="CHEBI:15377"/>
        <dbReference type="ChEBI" id="CHEBI:15378"/>
        <dbReference type="ChEBI" id="CHEBI:30616"/>
        <dbReference type="ChEBI" id="CHEBI:43474"/>
        <dbReference type="ChEBI" id="CHEBI:456216"/>
    </reaction>
</comment>
<evidence type="ECO:0000259" key="11">
    <source>
        <dbReference type="SMART" id="SM00831"/>
    </source>
</evidence>
<dbReference type="SUPFAM" id="SSF81660">
    <property type="entry name" value="Metal cation-transporting ATPase, ATP-binding domain N"/>
    <property type="match status" value="1"/>
</dbReference>
<evidence type="ECO:0000256" key="8">
    <source>
        <dbReference type="ARBA" id="ARBA00049360"/>
    </source>
</evidence>
<dbReference type="Gene3D" id="1.20.1110.10">
    <property type="entry name" value="Calcium-transporting ATPase, transmembrane domain"/>
    <property type="match status" value="1"/>
</dbReference>
<evidence type="ECO:0000256" key="10">
    <source>
        <dbReference type="SAM" id="Phobius"/>
    </source>
</evidence>
<dbReference type="Gene3D" id="3.40.1110.10">
    <property type="entry name" value="Calcium-transporting ATPase, cytoplasmic domain N"/>
    <property type="match status" value="1"/>
</dbReference>
<keyword evidence="6 10" id="KW-1133">Transmembrane helix</keyword>
<comment type="caution">
    <text evidence="12">The sequence shown here is derived from an EMBL/GenBank/DDBJ whole genome shotgun (WGS) entry which is preliminary data.</text>
</comment>
<feature type="transmembrane region" description="Helical" evidence="10">
    <location>
        <begin position="86"/>
        <end position="102"/>
    </location>
</feature>
<keyword evidence="5" id="KW-1278">Translocase</keyword>
<name>A0ABV8WHD5_9MICC</name>
<dbReference type="PRINTS" id="PR00119">
    <property type="entry name" value="CATATPASE"/>
</dbReference>
<feature type="transmembrane region" description="Helical" evidence="10">
    <location>
        <begin position="297"/>
        <end position="322"/>
    </location>
</feature>
<dbReference type="SFLD" id="SFLDS00003">
    <property type="entry name" value="Haloacid_Dehalogenase"/>
    <property type="match status" value="1"/>
</dbReference>
<evidence type="ECO:0000256" key="5">
    <source>
        <dbReference type="ARBA" id="ARBA00022967"/>
    </source>
</evidence>
<feature type="compositionally biased region" description="Basic and acidic residues" evidence="9">
    <location>
        <begin position="21"/>
        <end position="30"/>
    </location>
</feature>
<keyword evidence="7 10" id="KW-0472">Membrane</keyword>
<evidence type="ECO:0000313" key="12">
    <source>
        <dbReference type="EMBL" id="MFC4396172.1"/>
    </source>
</evidence>
<evidence type="ECO:0000256" key="2">
    <source>
        <dbReference type="ARBA" id="ARBA00022692"/>
    </source>
</evidence>
<dbReference type="InterPro" id="IPR023214">
    <property type="entry name" value="HAD_sf"/>
</dbReference>
<dbReference type="Pfam" id="PF00122">
    <property type="entry name" value="E1-E2_ATPase"/>
    <property type="match status" value="1"/>
</dbReference>
<keyword evidence="3" id="KW-0547">Nucleotide-binding</keyword>
<dbReference type="InterPro" id="IPR006068">
    <property type="entry name" value="ATPase_P-typ_cation-transptr_C"/>
</dbReference>
<dbReference type="InterPro" id="IPR023298">
    <property type="entry name" value="ATPase_P-typ_TM_dom_sf"/>
</dbReference>
<evidence type="ECO:0000256" key="3">
    <source>
        <dbReference type="ARBA" id="ARBA00022741"/>
    </source>
</evidence>
<feature type="transmembrane region" description="Helical" evidence="10">
    <location>
        <begin position="264"/>
        <end position="285"/>
    </location>
</feature>
<dbReference type="Gene3D" id="2.70.150.10">
    <property type="entry name" value="Calcium-transporting ATPase, cytoplasmic transduction domain A"/>
    <property type="match status" value="1"/>
</dbReference>
<feature type="transmembrane region" description="Helical" evidence="10">
    <location>
        <begin position="874"/>
        <end position="895"/>
    </location>
</feature>
<dbReference type="EMBL" id="JBHSDQ010000003">
    <property type="protein sequence ID" value="MFC4396172.1"/>
    <property type="molecule type" value="Genomic_DNA"/>
</dbReference>
<feature type="domain" description="Cation-transporting P-type ATPase N-terminal" evidence="11">
    <location>
        <begin position="29"/>
        <end position="103"/>
    </location>
</feature>
<evidence type="ECO:0000256" key="9">
    <source>
        <dbReference type="SAM" id="MobiDB-lite"/>
    </source>
</evidence>
<feature type="transmembrane region" description="Helical" evidence="10">
    <location>
        <begin position="732"/>
        <end position="757"/>
    </location>
</feature>
<evidence type="ECO:0000313" key="13">
    <source>
        <dbReference type="Proteomes" id="UP001595778"/>
    </source>
</evidence>
<dbReference type="SFLD" id="SFLDF00027">
    <property type="entry name" value="p-type_atpase"/>
    <property type="match status" value="1"/>
</dbReference>
<dbReference type="PRINTS" id="PR00120">
    <property type="entry name" value="HATPASE"/>
</dbReference>
<comment type="subcellular location">
    <subcellularLocation>
        <location evidence="1">Cell membrane</location>
        <topology evidence="1">Multi-pass membrane protein</topology>
    </subcellularLocation>
</comment>
<dbReference type="InterPro" id="IPR004014">
    <property type="entry name" value="ATPase_P-typ_cation-transptr_N"/>
</dbReference>
<protein>
    <submittedName>
        <fullName evidence="12">HAD-IC family P-type ATPase</fullName>
    </submittedName>
</protein>
<organism evidence="12 13">
    <name type="scientific">Arthrobacter sedimenti</name>
    <dbReference type="NCBI Taxonomy" id="2694931"/>
    <lineage>
        <taxon>Bacteria</taxon>
        <taxon>Bacillati</taxon>
        <taxon>Actinomycetota</taxon>
        <taxon>Actinomycetes</taxon>
        <taxon>Micrococcales</taxon>
        <taxon>Micrococcaceae</taxon>
        <taxon>Arthrobacter</taxon>
    </lineage>
</organism>
<feature type="transmembrane region" description="Helical" evidence="10">
    <location>
        <begin position="907"/>
        <end position="924"/>
    </location>
</feature>